<evidence type="ECO:0000313" key="3">
    <source>
        <dbReference type="EMBL" id="CAG2153858.1"/>
    </source>
</evidence>
<dbReference type="InterPro" id="IPR005064">
    <property type="entry name" value="BUG"/>
</dbReference>
<dbReference type="Gene3D" id="3.40.190.150">
    <property type="entry name" value="Bordetella uptake gene, domain 1"/>
    <property type="match status" value="1"/>
</dbReference>
<reference evidence="3 4" key="1">
    <citation type="submission" date="2021-03" db="EMBL/GenBank/DDBJ databases">
        <authorList>
            <person name="Peeters C."/>
        </authorList>
    </citation>
    <scope>NUCLEOTIDE SEQUENCE [LARGE SCALE GENOMIC DNA]</scope>
    <source>
        <strain evidence="3 4">LMG 26411</strain>
    </source>
</reference>
<protein>
    <recommendedName>
        <fullName evidence="5">Tripartite tricarboxylate transporter substrate binding protein</fullName>
    </recommendedName>
</protein>
<dbReference type="Gene3D" id="3.40.190.10">
    <property type="entry name" value="Periplasmic binding protein-like II"/>
    <property type="match status" value="1"/>
</dbReference>
<accession>A0ABN7Q7R2</accession>
<name>A0ABN7Q7R2_9BURK</name>
<keyword evidence="2" id="KW-0732">Signal</keyword>
<dbReference type="PIRSF" id="PIRSF017082">
    <property type="entry name" value="YflP"/>
    <property type="match status" value="1"/>
</dbReference>
<gene>
    <name evidence="3" type="ORF">LMG26411_04485</name>
</gene>
<dbReference type="PANTHER" id="PTHR42928:SF5">
    <property type="entry name" value="BLR1237 PROTEIN"/>
    <property type="match status" value="1"/>
</dbReference>
<evidence type="ECO:0000313" key="4">
    <source>
        <dbReference type="Proteomes" id="UP000672657"/>
    </source>
</evidence>
<sequence>MPRIFTLLASISIALGTIAPGSAAAQAFKSTIRIVVPQAPGGGTDLVARIVAPGLSSELKQTVIVENRPGASGQVGTQLVKNAPPDGTTILLAVDHSLIIVPLTVPGVRYNVQSDFVPLGQAVRTYWTLIIPPNADYKDFKGYVAAIRKEPNARSYGVPLAGGATKAIGEAVGKYAGVGLVEVPFHGSAPLLQNVLAGQVPAGMTGMPEAIAAHRSGKARVIAVSGSARTQLLPDVPTFKELGVDGLEFRTFVGFFAPKGLPSAMAQQFNAALRKTLADPAVQQKITQLALQPAPTTLEEASREVGEMAAFWKTALASPQ</sequence>
<dbReference type="Pfam" id="PF03401">
    <property type="entry name" value="TctC"/>
    <property type="match status" value="1"/>
</dbReference>
<evidence type="ECO:0000256" key="2">
    <source>
        <dbReference type="SAM" id="SignalP"/>
    </source>
</evidence>
<dbReference type="SUPFAM" id="SSF53850">
    <property type="entry name" value="Periplasmic binding protein-like II"/>
    <property type="match status" value="1"/>
</dbReference>
<evidence type="ECO:0000256" key="1">
    <source>
        <dbReference type="ARBA" id="ARBA00006987"/>
    </source>
</evidence>
<evidence type="ECO:0008006" key="5">
    <source>
        <dbReference type="Google" id="ProtNLM"/>
    </source>
</evidence>
<proteinExistence type="inferred from homology"/>
<feature type="signal peptide" evidence="2">
    <location>
        <begin position="1"/>
        <end position="24"/>
    </location>
</feature>
<comment type="similarity">
    <text evidence="1">Belongs to the UPF0065 (bug) family.</text>
</comment>
<dbReference type="Proteomes" id="UP000672657">
    <property type="component" value="Unassembled WGS sequence"/>
</dbReference>
<feature type="chain" id="PRO_5046220850" description="Tripartite tricarboxylate transporter substrate binding protein" evidence="2">
    <location>
        <begin position="25"/>
        <end position="320"/>
    </location>
</feature>
<dbReference type="RefSeq" id="WP_211955467.1">
    <property type="nucleotide sequence ID" value="NZ_CAJPVI010000029.1"/>
</dbReference>
<dbReference type="PANTHER" id="PTHR42928">
    <property type="entry name" value="TRICARBOXYLATE-BINDING PROTEIN"/>
    <property type="match status" value="1"/>
</dbReference>
<comment type="caution">
    <text evidence="3">The sequence shown here is derived from an EMBL/GenBank/DDBJ whole genome shotgun (WGS) entry which is preliminary data.</text>
</comment>
<dbReference type="InterPro" id="IPR042100">
    <property type="entry name" value="Bug_dom1"/>
</dbReference>
<organism evidence="3 4">
    <name type="scientific">Cupriavidus numazuensis</name>
    <dbReference type="NCBI Taxonomy" id="221992"/>
    <lineage>
        <taxon>Bacteria</taxon>
        <taxon>Pseudomonadati</taxon>
        <taxon>Pseudomonadota</taxon>
        <taxon>Betaproteobacteria</taxon>
        <taxon>Burkholderiales</taxon>
        <taxon>Burkholderiaceae</taxon>
        <taxon>Cupriavidus</taxon>
    </lineage>
</organism>
<dbReference type="EMBL" id="CAJPVI010000029">
    <property type="protein sequence ID" value="CAG2153858.1"/>
    <property type="molecule type" value="Genomic_DNA"/>
</dbReference>
<keyword evidence="4" id="KW-1185">Reference proteome</keyword>